<dbReference type="Gene3D" id="6.10.250.3420">
    <property type="match status" value="1"/>
</dbReference>
<dbReference type="Pfam" id="PF18253">
    <property type="entry name" value="HipN"/>
    <property type="match status" value="1"/>
</dbReference>
<evidence type="ECO:0000313" key="5">
    <source>
        <dbReference type="Proteomes" id="UP001190700"/>
    </source>
</evidence>
<protein>
    <recommendedName>
        <fullName evidence="3">Hsp70-interacting protein N-terminal domain-containing protein</fullName>
    </recommendedName>
</protein>
<feature type="region of interest" description="Disordered" evidence="2">
    <location>
        <begin position="485"/>
        <end position="580"/>
    </location>
</feature>
<feature type="region of interest" description="Disordered" evidence="2">
    <location>
        <begin position="51"/>
        <end position="71"/>
    </location>
</feature>
<feature type="compositionally biased region" description="Polar residues" evidence="2">
    <location>
        <begin position="825"/>
        <end position="841"/>
    </location>
</feature>
<feature type="compositionally biased region" description="Low complexity" evidence="2">
    <location>
        <begin position="547"/>
        <end position="557"/>
    </location>
</feature>
<evidence type="ECO:0000259" key="3">
    <source>
        <dbReference type="Pfam" id="PF18253"/>
    </source>
</evidence>
<accession>A0AAE0G3F1</accession>
<comment type="similarity">
    <text evidence="1">Belongs to the TPPP family.</text>
</comment>
<dbReference type="InterPro" id="IPR034649">
    <property type="entry name" value="Hip_N"/>
</dbReference>
<dbReference type="GO" id="GO:0001578">
    <property type="term" value="P:microtubule bundle formation"/>
    <property type="evidence" value="ECO:0007669"/>
    <property type="project" value="TreeGrafter"/>
</dbReference>
<dbReference type="GO" id="GO:0015631">
    <property type="term" value="F:tubulin binding"/>
    <property type="evidence" value="ECO:0007669"/>
    <property type="project" value="InterPro"/>
</dbReference>
<dbReference type="Pfam" id="PF05517">
    <property type="entry name" value="p25-alpha"/>
    <property type="match status" value="4"/>
</dbReference>
<feature type="compositionally biased region" description="Acidic residues" evidence="2">
    <location>
        <begin position="61"/>
        <end position="71"/>
    </location>
</feature>
<dbReference type="Gene3D" id="1.10.238.10">
    <property type="entry name" value="EF-hand"/>
    <property type="match status" value="4"/>
</dbReference>
<name>A0AAE0G3F1_9CHLO</name>
<dbReference type="PANTHER" id="PTHR12932:SF9">
    <property type="entry name" value="TUBULIN POLYMERIZATION-PROMOTING PROTEIN HOMOLOG"/>
    <property type="match status" value="1"/>
</dbReference>
<dbReference type="InterPro" id="IPR011992">
    <property type="entry name" value="EF-hand-dom_pair"/>
</dbReference>
<feature type="domain" description="Hsp70-interacting protein N-terminal" evidence="3">
    <location>
        <begin position="6"/>
        <end position="43"/>
    </location>
</feature>
<dbReference type="EMBL" id="LGRX02010378">
    <property type="protein sequence ID" value="KAK3270465.1"/>
    <property type="molecule type" value="Genomic_DNA"/>
</dbReference>
<sequence>MNSLRVEQLKTIVQILEADPAQYHVSGMSFYNDYLQKLGASLPIDAPRPEAQFSTHNFSDSEYDSSDADSDVASEDLEVLEQEARNLSTAISNADSSYLEGCPAINARALGRQRGASLGLDTRQRGESTASAIEGAVTRQRTESTASAMEGLQNLEASDDQNPSIPLQNLLTLFQEYANFGVSKSRPDGKDPTISSSRLVKMLKDCSLLNNELTPACVDIVYSKCMGKGRKMDFDSFLGALEVISQLLDVPLEVFTALLEANVTEGPHLTAVTVPDKVALHTTKTPEPPKAAHLEHRTLQDERAQYEASLRSHCNPEDLIPKEDHNIKQAIRHGRRLSAIIIDEDINAGKGLPPLDTVGLGQSFAQALQAPADGKNDGGKAIDPLFIIYHKYATFGRSKHESAKHKLDCTRFVRLFQDHKLLNKKLTQVALELMFFKACAKGERTIDFVRFLGSLSVVGEVLGVCPESLSEKICSFQGRTLGEAAPLPTGPQLLTNMMPGGEHGPLSTRSPPLAGAPVSHTHSNWAGSLRDSPTAHAQSPHRPKPSSPKAAPKWNSSPHRDGKSTSSPSPRAGGGGISPGLIEKLKLADAPEAERTLPATMGSDAASPEGALESPRSDGEGESQVEQAERRARRLSKHLLFGDLRSVRQEDKELDGALLGKGFMPILLEAMNEKEAAFVMEELHDMFKHYCCFGLGLHTPLERVELKIDSMRFAKLLRESGLLDKVLTGAVCDMLFAKFKSPKQKRLSFLQFLGMLPTMSKIKRVGTAELVAHMTEVYREKNPKESLVFTRSRSKHHAFKCTGKMTKTWKPATPPLEQIDHGDSWRSSPSNSAEMAREQQSPPYDLNDIECAELLMGNSPPVEASPVQPHLHDESLDNIEPRLVQRLRLLFESYAIFGCSGRAQDGRGEKGEGSTLSHLKLDGMRFAKLCRECNLLDTSLTPSRVDSVFVQSKPPGERKMAFDVFLGALLMIAQIKEISSVDLFARMVTNDGPTSPPRIPRSKSPMASPRT</sequence>
<dbReference type="GO" id="GO:0032273">
    <property type="term" value="P:positive regulation of protein polymerization"/>
    <property type="evidence" value="ECO:0007669"/>
    <property type="project" value="TreeGrafter"/>
</dbReference>
<dbReference type="InterPro" id="IPR008907">
    <property type="entry name" value="TPP/p25"/>
</dbReference>
<feature type="region of interest" description="Disordered" evidence="2">
    <location>
        <begin position="810"/>
        <end position="841"/>
    </location>
</feature>
<dbReference type="AlphaFoldDB" id="A0AAE0G3F1"/>
<evidence type="ECO:0000313" key="4">
    <source>
        <dbReference type="EMBL" id="KAK3270465.1"/>
    </source>
</evidence>
<dbReference type="Proteomes" id="UP001190700">
    <property type="component" value="Unassembled WGS sequence"/>
</dbReference>
<organism evidence="4 5">
    <name type="scientific">Cymbomonas tetramitiformis</name>
    <dbReference type="NCBI Taxonomy" id="36881"/>
    <lineage>
        <taxon>Eukaryota</taxon>
        <taxon>Viridiplantae</taxon>
        <taxon>Chlorophyta</taxon>
        <taxon>Pyramimonadophyceae</taxon>
        <taxon>Pyramimonadales</taxon>
        <taxon>Pyramimonadaceae</taxon>
        <taxon>Cymbomonas</taxon>
    </lineage>
</organism>
<keyword evidence="5" id="KW-1185">Reference proteome</keyword>
<feature type="region of interest" description="Disordered" evidence="2">
    <location>
        <begin position="989"/>
        <end position="1011"/>
    </location>
</feature>
<dbReference type="GO" id="GO:0005874">
    <property type="term" value="C:microtubule"/>
    <property type="evidence" value="ECO:0007669"/>
    <property type="project" value="TreeGrafter"/>
</dbReference>
<reference evidence="4 5" key="1">
    <citation type="journal article" date="2015" name="Genome Biol. Evol.">
        <title>Comparative Genomics of a Bacterivorous Green Alga Reveals Evolutionary Causalities and Consequences of Phago-Mixotrophic Mode of Nutrition.</title>
        <authorList>
            <person name="Burns J.A."/>
            <person name="Paasch A."/>
            <person name="Narechania A."/>
            <person name="Kim E."/>
        </authorList>
    </citation>
    <scope>NUCLEOTIDE SEQUENCE [LARGE SCALE GENOMIC DNA]</scope>
    <source>
        <strain evidence="4 5">PLY_AMNH</strain>
    </source>
</reference>
<evidence type="ECO:0000256" key="2">
    <source>
        <dbReference type="SAM" id="MobiDB-lite"/>
    </source>
</evidence>
<comment type="caution">
    <text evidence="4">The sequence shown here is derived from an EMBL/GenBank/DDBJ whole genome shotgun (WGS) entry which is preliminary data.</text>
</comment>
<evidence type="ECO:0000256" key="1">
    <source>
        <dbReference type="ARBA" id="ARBA00010994"/>
    </source>
</evidence>
<dbReference type="GO" id="GO:0046983">
    <property type="term" value="F:protein dimerization activity"/>
    <property type="evidence" value="ECO:0007669"/>
    <property type="project" value="InterPro"/>
</dbReference>
<gene>
    <name evidence="4" type="ORF">CYMTET_21141</name>
</gene>
<dbReference type="GO" id="GO:0046785">
    <property type="term" value="P:microtubule polymerization"/>
    <property type="evidence" value="ECO:0007669"/>
    <property type="project" value="InterPro"/>
</dbReference>
<feature type="region of interest" description="Disordered" evidence="2">
    <location>
        <begin position="597"/>
        <end position="631"/>
    </location>
</feature>
<proteinExistence type="inferred from homology"/>
<dbReference type="SUPFAM" id="SSF47473">
    <property type="entry name" value="EF-hand"/>
    <property type="match status" value="4"/>
</dbReference>
<dbReference type="PANTHER" id="PTHR12932">
    <property type="entry name" value="P25 ALPHA-RELATED"/>
    <property type="match status" value="1"/>
</dbReference>